<gene>
    <name evidence="1" type="ORF">HUJ06_013615</name>
</gene>
<reference evidence="1 2" key="1">
    <citation type="journal article" date="2020" name="Mol. Biol. Evol.">
        <title>Distinct Expression and Methylation Patterns for Genes with Different Fates following a Single Whole-Genome Duplication in Flowering Plants.</title>
        <authorList>
            <person name="Shi T."/>
            <person name="Rahmani R.S."/>
            <person name="Gugger P.F."/>
            <person name="Wang M."/>
            <person name="Li H."/>
            <person name="Zhang Y."/>
            <person name="Li Z."/>
            <person name="Wang Q."/>
            <person name="Van de Peer Y."/>
            <person name="Marchal K."/>
            <person name="Chen J."/>
        </authorList>
    </citation>
    <scope>NUCLEOTIDE SEQUENCE [LARGE SCALE GENOMIC DNA]</scope>
    <source>
        <tissue evidence="1">Leaf</tissue>
    </source>
</reference>
<accession>A0A822Z2N5</accession>
<evidence type="ECO:0000313" key="2">
    <source>
        <dbReference type="Proteomes" id="UP000607653"/>
    </source>
</evidence>
<organism evidence="1 2">
    <name type="scientific">Nelumbo nucifera</name>
    <name type="common">Sacred lotus</name>
    <dbReference type="NCBI Taxonomy" id="4432"/>
    <lineage>
        <taxon>Eukaryota</taxon>
        <taxon>Viridiplantae</taxon>
        <taxon>Streptophyta</taxon>
        <taxon>Embryophyta</taxon>
        <taxon>Tracheophyta</taxon>
        <taxon>Spermatophyta</taxon>
        <taxon>Magnoliopsida</taxon>
        <taxon>Proteales</taxon>
        <taxon>Nelumbonaceae</taxon>
        <taxon>Nelumbo</taxon>
    </lineage>
</organism>
<dbReference type="AlphaFoldDB" id="A0A822Z2N5"/>
<protein>
    <submittedName>
        <fullName evidence="1">Uncharacterized protein</fullName>
    </submittedName>
</protein>
<sequence>MIWIHWNGSGLSHLYVEAAGSWILEKCIYYGYGLVIIL</sequence>
<proteinExistence type="predicted"/>
<evidence type="ECO:0000313" key="1">
    <source>
        <dbReference type="EMBL" id="DAD39292.1"/>
    </source>
</evidence>
<keyword evidence="2" id="KW-1185">Reference proteome</keyword>
<dbReference type="EMBL" id="DUZY01000005">
    <property type="protein sequence ID" value="DAD39292.1"/>
    <property type="molecule type" value="Genomic_DNA"/>
</dbReference>
<dbReference type="Proteomes" id="UP000607653">
    <property type="component" value="Unassembled WGS sequence"/>
</dbReference>
<comment type="caution">
    <text evidence="1">The sequence shown here is derived from an EMBL/GenBank/DDBJ whole genome shotgun (WGS) entry which is preliminary data.</text>
</comment>
<name>A0A822Z2N5_NELNU</name>